<protein>
    <submittedName>
        <fullName evidence="9">Tannase/feruloyl esterase family alpha/beta hydrolase</fullName>
    </submittedName>
</protein>
<dbReference type="SUPFAM" id="SSF53474">
    <property type="entry name" value="alpha/beta-Hydrolases"/>
    <property type="match status" value="1"/>
</dbReference>
<evidence type="ECO:0000313" key="10">
    <source>
        <dbReference type="Proteomes" id="UP001500620"/>
    </source>
</evidence>
<keyword evidence="7" id="KW-1015">Disulfide bond</keyword>
<accession>A0ABP8D7U4</accession>
<keyword evidence="3" id="KW-0479">Metal-binding</keyword>
<dbReference type="PANTHER" id="PTHR33938">
    <property type="entry name" value="FERULOYL ESTERASE B-RELATED"/>
    <property type="match status" value="1"/>
</dbReference>
<sequence length="562" mass="60049">MRAKRWTTALACAVAILSATLSPAAGSPAAAHGRGPLGAIAPVMDCAAVTGLDLTGVTDAPVTITSAVVSTAGAPAPYCAVQGTIAPANTFVMRLPVQGWTQRYLQTGCGGLCGSSNINYTQADGCAPITDGTIASATTDMGHQGRPDGSWAAGNPQALIDFAYRGVHVTAQVAKAVIQRFYGRSPAYSYFDGCSDGGREALMEAQRYPGDFDGIAAGAPANDLVVQNTFHHAWNVLANRDAAGNPILLAGKLPLIHSAVMAACDGIDGLVDGQLDDPRDCRFDPGRLACRPAQDPATCLSTAEAGVVRRLHDGATTADGVRLEQEIAHEWGSELDWTLFVPAAPGQTTFSENIALSFLRYLAYRNVADPAYQLSDLQFTVESFRRTVRTSDYLAATDPDLSRFARRGGKLVLWHGWSDQHITPQSTLEYYDAMRRTMGGRTVDGFARLYLFPGMAHCAGGLGPDRFDVMSPLMAWVERDTAPSRLVVSRVENGAVTRTRPVFPYPAVARYDGTGSIDDAANFVSYTPRRPSTVGYDWLGHNLYTHGYQATCRVVNGRLVCD</sequence>
<keyword evidence="4 8" id="KW-0732">Signal</keyword>
<dbReference type="EMBL" id="BAABAT010000007">
    <property type="protein sequence ID" value="GAA4249404.1"/>
    <property type="molecule type" value="Genomic_DNA"/>
</dbReference>
<proteinExistence type="inferred from homology"/>
<dbReference type="PANTHER" id="PTHR33938:SF15">
    <property type="entry name" value="FERULOYL ESTERASE B-RELATED"/>
    <property type="match status" value="1"/>
</dbReference>
<dbReference type="InterPro" id="IPR011118">
    <property type="entry name" value="Tannase/feruloyl_esterase"/>
</dbReference>
<keyword evidence="2" id="KW-0719">Serine esterase</keyword>
<dbReference type="RefSeq" id="WP_345127755.1">
    <property type="nucleotide sequence ID" value="NZ_BAABAT010000007.1"/>
</dbReference>
<keyword evidence="6" id="KW-0106">Calcium</keyword>
<name>A0ABP8D7U4_9ACTN</name>
<evidence type="ECO:0000313" key="9">
    <source>
        <dbReference type="EMBL" id="GAA4249404.1"/>
    </source>
</evidence>
<gene>
    <name evidence="9" type="ORF">GCM10022255_033400</name>
</gene>
<reference evidence="10" key="1">
    <citation type="journal article" date="2019" name="Int. J. Syst. Evol. Microbiol.">
        <title>The Global Catalogue of Microorganisms (GCM) 10K type strain sequencing project: providing services to taxonomists for standard genome sequencing and annotation.</title>
        <authorList>
            <consortium name="The Broad Institute Genomics Platform"/>
            <consortium name="The Broad Institute Genome Sequencing Center for Infectious Disease"/>
            <person name="Wu L."/>
            <person name="Ma J."/>
        </authorList>
    </citation>
    <scope>NUCLEOTIDE SEQUENCE [LARGE SCALE GENOMIC DNA]</scope>
    <source>
        <strain evidence="10">JCM 17441</strain>
    </source>
</reference>
<organism evidence="9 10">
    <name type="scientific">Dactylosporangium darangshiense</name>
    <dbReference type="NCBI Taxonomy" id="579108"/>
    <lineage>
        <taxon>Bacteria</taxon>
        <taxon>Bacillati</taxon>
        <taxon>Actinomycetota</taxon>
        <taxon>Actinomycetes</taxon>
        <taxon>Micromonosporales</taxon>
        <taxon>Micromonosporaceae</taxon>
        <taxon>Dactylosporangium</taxon>
    </lineage>
</organism>
<evidence type="ECO:0000256" key="5">
    <source>
        <dbReference type="ARBA" id="ARBA00022801"/>
    </source>
</evidence>
<dbReference type="InterPro" id="IPR029058">
    <property type="entry name" value="AB_hydrolase_fold"/>
</dbReference>
<evidence type="ECO:0000256" key="8">
    <source>
        <dbReference type="SAM" id="SignalP"/>
    </source>
</evidence>
<keyword evidence="5 9" id="KW-0378">Hydrolase</keyword>
<evidence type="ECO:0000256" key="4">
    <source>
        <dbReference type="ARBA" id="ARBA00022729"/>
    </source>
</evidence>
<dbReference type="GO" id="GO:0016787">
    <property type="term" value="F:hydrolase activity"/>
    <property type="evidence" value="ECO:0007669"/>
    <property type="project" value="UniProtKB-KW"/>
</dbReference>
<feature type="signal peptide" evidence="8">
    <location>
        <begin position="1"/>
        <end position="24"/>
    </location>
</feature>
<feature type="chain" id="PRO_5047045829" evidence="8">
    <location>
        <begin position="25"/>
        <end position="562"/>
    </location>
</feature>
<keyword evidence="10" id="KW-1185">Reference proteome</keyword>
<evidence type="ECO:0000256" key="6">
    <source>
        <dbReference type="ARBA" id="ARBA00022837"/>
    </source>
</evidence>
<evidence type="ECO:0000256" key="3">
    <source>
        <dbReference type="ARBA" id="ARBA00022723"/>
    </source>
</evidence>
<evidence type="ECO:0000256" key="7">
    <source>
        <dbReference type="ARBA" id="ARBA00023157"/>
    </source>
</evidence>
<evidence type="ECO:0000256" key="2">
    <source>
        <dbReference type="ARBA" id="ARBA00022487"/>
    </source>
</evidence>
<dbReference type="Pfam" id="PF07519">
    <property type="entry name" value="Tannase"/>
    <property type="match status" value="1"/>
</dbReference>
<comment type="similarity">
    <text evidence="1">Belongs to the tannase family.</text>
</comment>
<comment type="caution">
    <text evidence="9">The sequence shown here is derived from an EMBL/GenBank/DDBJ whole genome shotgun (WGS) entry which is preliminary data.</text>
</comment>
<dbReference type="Proteomes" id="UP001500620">
    <property type="component" value="Unassembled WGS sequence"/>
</dbReference>
<evidence type="ECO:0000256" key="1">
    <source>
        <dbReference type="ARBA" id="ARBA00006249"/>
    </source>
</evidence>